<sequence length="520" mass="56786">MLLINANKGKAALAAGVVFLTFLGVSRLSLAAALPRFRGRPALASRRCEWNDPEAHGLSSSKLAELAADFEKRYIRAGLLKGAVVAIVKSGKVIALWELGNYTSNTVFKLYSISKVFTAIAGLQLCEAERADGERVRESKMPSFPAKELGISLDTPISQIVPEWPMDLCDESGAKMPPLLLRHCLTHTGGFSKTLPTVHPVGSFRPVELERLRSQVCGATKAARNLKEAVELEGKHPHIFAPGQHFNYCGVGSQLVARAVEEATGMNIAEYMDKRIFKPAGMESTGTEGLDKASHAEPFADYHPWVLPAVAAALPGRWNRMRLRLRGFLGQLCGCPLIDDIKPAGSAVVLPTKLWDRSLSLFHPDAGVIGTGSDFVKWLQVMSSGKLMGATGAKEVFSQFVLDSLSTPTTPELQAPFAFDASPSRRMFPVRGDLRGGRQRPFNSFPGQRFSLGACVVTDPGKVGLPRRAEGAWHWMGFASTYFFVNRREELSACFLTQLISHRTYPLLDELVKGVHESLL</sequence>
<reference evidence="2" key="1">
    <citation type="submission" date="2023-08" db="EMBL/GenBank/DDBJ databases">
        <authorList>
            <person name="Chen Y."/>
            <person name="Shah S."/>
            <person name="Dougan E. K."/>
            <person name="Thang M."/>
            <person name="Chan C."/>
        </authorList>
    </citation>
    <scope>NUCLEOTIDE SEQUENCE</scope>
</reference>
<gene>
    <name evidence="2" type="ORF">EVOR1521_LOCUS4509</name>
</gene>
<organism evidence="2 3">
    <name type="scientific">Effrenium voratum</name>
    <dbReference type="NCBI Taxonomy" id="2562239"/>
    <lineage>
        <taxon>Eukaryota</taxon>
        <taxon>Sar</taxon>
        <taxon>Alveolata</taxon>
        <taxon>Dinophyceae</taxon>
        <taxon>Suessiales</taxon>
        <taxon>Symbiodiniaceae</taxon>
        <taxon>Effrenium</taxon>
    </lineage>
</organism>
<dbReference type="SUPFAM" id="SSF56601">
    <property type="entry name" value="beta-lactamase/transpeptidase-like"/>
    <property type="match status" value="1"/>
</dbReference>
<evidence type="ECO:0000259" key="1">
    <source>
        <dbReference type="Pfam" id="PF00144"/>
    </source>
</evidence>
<dbReference type="InterPro" id="IPR001466">
    <property type="entry name" value="Beta-lactam-related"/>
</dbReference>
<dbReference type="PANTHER" id="PTHR43283:SF3">
    <property type="entry name" value="BETA-LACTAMASE FAMILY PROTEIN (AFU_ORTHOLOGUE AFUA_5G07500)"/>
    <property type="match status" value="1"/>
</dbReference>
<name>A0AA36HVD5_9DINO</name>
<dbReference type="Pfam" id="PF00144">
    <property type="entry name" value="Beta-lactamase"/>
    <property type="match status" value="1"/>
</dbReference>
<protein>
    <recommendedName>
        <fullName evidence="1">Beta-lactamase-related domain-containing protein</fullName>
    </recommendedName>
</protein>
<evidence type="ECO:0000313" key="3">
    <source>
        <dbReference type="Proteomes" id="UP001178507"/>
    </source>
</evidence>
<dbReference type="Proteomes" id="UP001178507">
    <property type="component" value="Unassembled WGS sequence"/>
</dbReference>
<dbReference type="EMBL" id="CAUJNA010000303">
    <property type="protein sequence ID" value="CAJ1375159.1"/>
    <property type="molecule type" value="Genomic_DNA"/>
</dbReference>
<feature type="domain" description="Beta-lactamase-related" evidence="1">
    <location>
        <begin position="77"/>
        <end position="498"/>
    </location>
</feature>
<accession>A0AA36HVD5</accession>
<dbReference type="InterPro" id="IPR012338">
    <property type="entry name" value="Beta-lactam/transpept-like"/>
</dbReference>
<dbReference type="AlphaFoldDB" id="A0AA36HVD5"/>
<dbReference type="InterPro" id="IPR050789">
    <property type="entry name" value="Diverse_Enzym_Activities"/>
</dbReference>
<dbReference type="Gene3D" id="3.40.710.10">
    <property type="entry name" value="DD-peptidase/beta-lactamase superfamily"/>
    <property type="match status" value="1"/>
</dbReference>
<dbReference type="PANTHER" id="PTHR43283">
    <property type="entry name" value="BETA-LACTAMASE-RELATED"/>
    <property type="match status" value="1"/>
</dbReference>
<keyword evidence="3" id="KW-1185">Reference proteome</keyword>
<evidence type="ECO:0000313" key="2">
    <source>
        <dbReference type="EMBL" id="CAJ1375159.1"/>
    </source>
</evidence>
<proteinExistence type="predicted"/>
<comment type="caution">
    <text evidence="2">The sequence shown here is derived from an EMBL/GenBank/DDBJ whole genome shotgun (WGS) entry which is preliminary data.</text>
</comment>